<protein>
    <submittedName>
        <fullName evidence="1">Uncharacterized protein</fullName>
    </submittedName>
</protein>
<accession>A0A5S4HBU6</accession>
<proteinExistence type="predicted"/>
<sequence length="111" mass="11955">MTDQMLRLLGLSGPSRPIVLSGPPPTTAQNRELADTMRRLPGRFQDRLPAAVLQRITGSAASGRWEKAAGQLVMALYMRGAPVSAAERDELRGALQALGVPAHRVDGLRSR</sequence>
<dbReference type="EMBL" id="VCKZ01000001">
    <property type="protein sequence ID" value="TMR42456.1"/>
    <property type="molecule type" value="Genomic_DNA"/>
</dbReference>
<dbReference type="Proteomes" id="UP000305238">
    <property type="component" value="Unassembled WGS sequence"/>
</dbReference>
<comment type="caution">
    <text evidence="1">The sequence shown here is derived from an EMBL/GenBank/DDBJ whole genome shotgun (WGS) entry which is preliminary data.</text>
</comment>
<keyword evidence="2" id="KW-1185">Reference proteome</keyword>
<reference evidence="1 2" key="1">
    <citation type="submission" date="2019-05" db="EMBL/GenBank/DDBJ databases">
        <title>Draft genome sequence of Actinomadura geliboluensis A8036.</title>
        <authorList>
            <person name="Saricaoglu S."/>
            <person name="Isik K."/>
        </authorList>
    </citation>
    <scope>NUCLEOTIDE SEQUENCE [LARGE SCALE GENOMIC DNA]</scope>
    <source>
        <strain evidence="1 2">A8036</strain>
    </source>
</reference>
<dbReference type="AlphaFoldDB" id="A0A5S4HBU6"/>
<gene>
    <name evidence="1" type="ORF">ETD96_00130</name>
</gene>
<organism evidence="1 2">
    <name type="scientific">Actinomadura geliboluensis</name>
    <dbReference type="NCBI Taxonomy" id="882440"/>
    <lineage>
        <taxon>Bacteria</taxon>
        <taxon>Bacillati</taxon>
        <taxon>Actinomycetota</taxon>
        <taxon>Actinomycetes</taxon>
        <taxon>Streptosporangiales</taxon>
        <taxon>Thermomonosporaceae</taxon>
        <taxon>Actinomadura</taxon>
    </lineage>
</organism>
<dbReference type="OrthoDB" id="3543765at2"/>
<dbReference type="RefSeq" id="WP_138631992.1">
    <property type="nucleotide sequence ID" value="NZ_JASWDG010000015.1"/>
</dbReference>
<name>A0A5S4HBU6_9ACTN</name>
<evidence type="ECO:0000313" key="2">
    <source>
        <dbReference type="Proteomes" id="UP000305238"/>
    </source>
</evidence>
<evidence type="ECO:0000313" key="1">
    <source>
        <dbReference type="EMBL" id="TMR42456.1"/>
    </source>
</evidence>